<protein>
    <submittedName>
        <fullName evidence="1">Uncharacterized protein</fullName>
    </submittedName>
</protein>
<accession>A0A7W7RXB9</accession>
<organism evidence="1 2">
    <name type="scientific">Streptosporangium album</name>
    <dbReference type="NCBI Taxonomy" id="47479"/>
    <lineage>
        <taxon>Bacteria</taxon>
        <taxon>Bacillati</taxon>
        <taxon>Actinomycetota</taxon>
        <taxon>Actinomycetes</taxon>
        <taxon>Streptosporangiales</taxon>
        <taxon>Streptosporangiaceae</taxon>
        <taxon>Streptosporangium</taxon>
    </lineage>
</organism>
<evidence type="ECO:0000313" key="1">
    <source>
        <dbReference type="EMBL" id="MBB4939146.1"/>
    </source>
</evidence>
<gene>
    <name evidence="1" type="ORF">FHR32_003451</name>
</gene>
<keyword evidence="2" id="KW-1185">Reference proteome</keyword>
<sequence length="119" mass="13930">MLRLSREGYERACATLELTPMSDEECESPEICDRTYGPPKDGFVATISKKLAFGRDWGIRGERRKERMRLRQELERRFPRRMSREQYEEFCTEAGLQPPPAFSRQVAVLESQAERLSRA</sequence>
<dbReference type="RefSeq" id="WP_184755203.1">
    <property type="nucleotide sequence ID" value="NZ_BAABEK010000094.1"/>
</dbReference>
<comment type="caution">
    <text evidence="1">The sequence shown here is derived from an EMBL/GenBank/DDBJ whole genome shotgun (WGS) entry which is preliminary data.</text>
</comment>
<dbReference type="AlphaFoldDB" id="A0A7W7RXB9"/>
<dbReference type="Proteomes" id="UP000534286">
    <property type="component" value="Unassembled WGS sequence"/>
</dbReference>
<evidence type="ECO:0000313" key="2">
    <source>
        <dbReference type="Proteomes" id="UP000534286"/>
    </source>
</evidence>
<dbReference type="EMBL" id="JACHJU010000001">
    <property type="protein sequence ID" value="MBB4939146.1"/>
    <property type="molecule type" value="Genomic_DNA"/>
</dbReference>
<proteinExistence type="predicted"/>
<reference evidence="1 2" key="1">
    <citation type="submission" date="2020-08" db="EMBL/GenBank/DDBJ databases">
        <title>Sequencing the genomes of 1000 actinobacteria strains.</title>
        <authorList>
            <person name="Klenk H.-P."/>
        </authorList>
    </citation>
    <scope>NUCLEOTIDE SEQUENCE [LARGE SCALE GENOMIC DNA]</scope>
    <source>
        <strain evidence="1 2">DSM 43023</strain>
    </source>
</reference>
<name>A0A7W7RXB9_9ACTN</name>